<feature type="domain" description="HIT" evidence="2">
    <location>
        <begin position="18"/>
        <end position="120"/>
    </location>
</feature>
<name>A0A3M6Q2R3_9BURK</name>
<evidence type="ECO:0000256" key="1">
    <source>
        <dbReference type="PROSITE-ProRule" id="PRU00464"/>
    </source>
</evidence>
<evidence type="ECO:0000313" key="4">
    <source>
        <dbReference type="Proteomes" id="UP000267035"/>
    </source>
</evidence>
<dbReference type="SUPFAM" id="SSF54197">
    <property type="entry name" value="HIT-like"/>
    <property type="match status" value="1"/>
</dbReference>
<dbReference type="Gene3D" id="3.30.428.10">
    <property type="entry name" value="HIT-like"/>
    <property type="match status" value="1"/>
</dbReference>
<accession>A0A3M6Q2R3</accession>
<sequence>MPQPASQSAPQPTSVQAQPCPLCAGAGGRVVFQDAHVRVVHVDEDPALPAFYRVIWQRHVREWSDLDEGAQIHCMRILTALERAMRATIAPDKINLASLGNMVPHLHWHVIARYTWDAYYPAPIWAAPHTRAEDAPTERLQGLQWLKDQRPQLEERMRSACAEAPALLE</sequence>
<dbReference type="InterPro" id="IPR036265">
    <property type="entry name" value="HIT-like_sf"/>
</dbReference>
<organism evidence="3 4">
    <name type="scientific">Allofranklinella schreckenbergeri</name>
    <dbReference type="NCBI Taxonomy" id="1076744"/>
    <lineage>
        <taxon>Bacteria</taxon>
        <taxon>Pseudomonadati</taxon>
        <taxon>Pseudomonadota</taxon>
        <taxon>Betaproteobacteria</taxon>
        <taxon>Burkholderiales</taxon>
        <taxon>Comamonadaceae</taxon>
        <taxon>Allofranklinella</taxon>
    </lineage>
</organism>
<dbReference type="Pfam" id="PF01230">
    <property type="entry name" value="HIT"/>
    <property type="match status" value="1"/>
</dbReference>
<dbReference type="RefSeq" id="WP_122254411.1">
    <property type="nucleotide sequence ID" value="NZ_RDQL01000015.1"/>
</dbReference>
<dbReference type="EMBL" id="RDQL01000015">
    <property type="protein sequence ID" value="RMW97533.1"/>
    <property type="molecule type" value="Genomic_DNA"/>
</dbReference>
<dbReference type="InterPro" id="IPR011146">
    <property type="entry name" value="HIT-like"/>
</dbReference>
<dbReference type="AlphaFoldDB" id="A0A3M6Q2R3"/>
<comment type="caution">
    <text evidence="3">The sequence shown here is derived from an EMBL/GenBank/DDBJ whole genome shotgun (WGS) entry which is preliminary data.</text>
</comment>
<gene>
    <name evidence="3" type="ORF">EBQ25_09995</name>
</gene>
<reference evidence="3 4" key="1">
    <citation type="submission" date="2018-10" db="EMBL/GenBank/DDBJ databases">
        <title>Comamonadaceae CDC group NO-1 genome sequencing and assembly.</title>
        <authorList>
            <person name="Bernier A.-M."/>
            <person name="Bernard K."/>
        </authorList>
    </citation>
    <scope>NUCLEOTIDE SEQUENCE [LARGE SCALE GENOMIC DNA]</scope>
    <source>
        <strain evidence="3 4">NML161473</strain>
    </source>
</reference>
<dbReference type="GO" id="GO:0003824">
    <property type="term" value="F:catalytic activity"/>
    <property type="evidence" value="ECO:0007669"/>
    <property type="project" value="InterPro"/>
</dbReference>
<protein>
    <submittedName>
        <fullName evidence="3">HIT family protein</fullName>
    </submittedName>
</protein>
<evidence type="ECO:0000313" key="3">
    <source>
        <dbReference type="EMBL" id="RMW97533.1"/>
    </source>
</evidence>
<dbReference type="PROSITE" id="PS51084">
    <property type="entry name" value="HIT_2"/>
    <property type="match status" value="1"/>
</dbReference>
<proteinExistence type="predicted"/>
<keyword evidence="4" id="KW-1185">Reference proteome</keyword>
<dbReference type="Proteomes" id="UP000267035">
    <property type="component" value="Unassembled WGS sequence"/>
</dbReference>
<feature type="short sequence motif" description="Histidine triad motif" evidence="1">
    <location>
        <begin position="105"/>
        <end position="109"/>
    </location>
</feature>
<evidence type="ECO:0000259" key="2">
    <source>
        <dbReference type="PROSITE" id="PS51084"/>
    </source>
</evidence>